<evidence type="ECO:0000313" key="4">
    <source>
        <dbReference type="Proteomes" id="UP000254134"/>
    </source>
</evidence>
<keyword evidence="4" id="KW-1185">Reference proteome</keyword>
<dbReference type="Proteomes" id="UP000254134">
    <property type="component" value="Unassembled WGS sequence"/>
</dbReference>
<reference evidence="3 4" key="1">
    <citation type="submission" date="2018-07" db="EMBL/GenBank/DDBJ databases">
        <title>High-quality-draft genome sequence of Gaiella occulta.</title>
        <authorList>
            <person name="Severino R."/>
            <person name="Froufe H.J.C."/>
            <person name="Rainey F.A."/>
            <person name="Barroso C."/>
            <person name="Albuquerque L."/>
            <person name="Lobo-Da-Cunha A."/>
            <person name="Da Costa M.S."/>
            <person name="Egas C."/>
        </authorList>
    </citation>
    <scope>NUCLEOTIDE SEQUENCE [LARGE SCALE GENOMIC DNA]</scope>
    <source>
        <strain evidence="3 4">F2-233</strain>
    </source>
</reference>
<dbReference type="Pfam" id="PF21360">
    <property type="entry name" value="PylC-like_N"/>
    <property type="match status" value="1"/>
</dbReference>
<dbReference type="GO" id="GO:0046872">
    <property type="term" value="F:metal ion binding"/>
    <property type="evidence" value="ECO:0007669"/>
    <property type="project" value="InterPro"/>
</dbReference>
<reference evidence="4" key="2">
    <citation type="journal article" date="2019" name="MicrobiologyOpen">
        <title>High-quality draft genome sequence of Gaiella occulta isolated from a 150 meter deep mineral water borehole and comparison with the genome sequences of other deep-branching lineages of the phylum Actinobacteria.</title>
        <authorList>
            <person name="Severino R."/>
            <person name="Froufe H.J.C."/>
            <person name="Barroso C."/>
            <person name="Albuquerque L."/>
            <person name="Lobo-da-Cunha A."/>
            <person name="da Costa M.S."/>
            <person name="Egas C."/>
        </authorList>
    </citation>
    <scope>NUCLEOTIDE SEQUENCE [LARGE SCALE GENOMIC DNA]</scope>
    <source>
        <strain evidence="4">F2-233</strain>
    </source>
</reference>
<dbReference type="Gene3D" id="3.30.470.20">
    <property type="entry name" value="ATP-grasp fold, B domain"/>
    <property type="match status" value="1"/>
</dbReference>
<keyword evidence="1" id="KW-0547">Nucleotide-binding</keyword>
<gene>
    <name evidence="3" type="ORF">Gocc_1849</name>
</gene>
<name>A0A7M2YVV8_9ACTN</name>
<organism evidence="3 4">
    <name type="scientific">Gaiella occulta</name>
    <dbReference type="NCBI Taxonomy" id="1002870"/>
    <lineage>
        <taxon>Bacteria</taxon>
        <taxon>Bacillati</taxon>
        <taxon>Actinomycetota</taxon>
        <taxon>Thermoleophilia</taxon>
        <taxon>Gaiellales</taxon>
        <taxon>Gaiellaceae</taxon>
        <taxon>Gaiella</taxon>
    </lineage>
</organism>
<protein>
    <submittedName>
        <fullName evidence="3">ATP-grasp domain-containing protein</fullName>
    </submittedName>
</protein>
<dbReference type="Pfam" id="PF15632">
    <property type="entry name" value="ATPgrasp_Ter"/>
    <property type="match status" value="1"/>
</dbReference>
<dbReference type="Gene3D" id="3.40.50.20">
    <property type="match status" value="1"/>
</dbReference>
<dbReference type="AlphaFoldDB" id="A0A7M2YVV8"/>
<dbReference type="Gene3D" id="3.30.1490.20">
    <property type="entry name" value="ATP-grasp fold, A domain"/>
    <property type="match status" value="1"/>
</dbReference>
<dbReference type="InterPro" id="IPR013815">
    <property type="entry name" value="ATP_grasp_subdomain_1"/>
</dbReference>
<dbReference type="SUPFAM" id="SSF56059">
    <property type="entry name" value="Glutathione synthetase ATP-binding domain-like"/>
    <property type="match status" value="1"/>
</dbReference>
<keyword evidence="1" id="KW-0067">ATP-binding</keyword>
<dbReference type="PROSITE" id="PS50975">
    <property type="entry name" value="ATP_GRASP"/>
    <property type="match status" value="1"/>
</dbReference>
<dbReference type="InterPro" id="IPR011761">
    <property type="entry name" value="ATP-grasp"/>
</dbReference>
<sequence length="337" mass="36511">MEALLREGRLPSASVTAVLFTCAGQRVDIVTAFGRAGATTIASDVDRLAPALYHADRKALVPRVDDPGYVAALAALVAEHDVRLVVPLTDLDQEILSEHRSELAPALVLAPAPEICRTMGDKYLAHAFFVERGIDSPRTWLPGDVPADARYPLLVKVREGFGSRHIYRADDEEQLAFFLRYTTVDSMVQELCLGEEFSIDVFCDLDGRCLNAIPRTMIQSKGGESIKGMSIRDAELVEHGARVAEAIGIVGPANVQCFREPDGALPVTDVNPRFGGGFPLPLAAGSRYPELALALARGERPEPRLGDYRAGVVMTRFFSDLCLVGDGVLRPVEAKDA</sequence>
<evidence type="ECO:0000259" key="2">
    <source>
        <dbReference type="PROSITE" id="PS50975"/>
    </source>
</evidence>
<evidence type="ECO:0000256" key="1">
    <source>
        <dbReference type="PROSITE-ProRule" id="PRU00409"/>
    </source>
</evidence>
<accession>A0A7M2YVV8</accession>
<dbReference type="InterPro" id="IPR048764">
    <property type="entry name" value="PylC_N"/>
</dbReference>
<dbReference type="GO" id="GO:0005524">
    <property type="term" value="F:ATP binding"/>
    <property type="evidence" value="ECO:0007669"/>
    <property type="project" value="UniProtKB-UniRule"/>
</dbReference>
<evidence type="ECO:0000313" key="3">
    <source>
        <dbReference type="EMBL" id="RDI74273.1"/>
    </source>
</evidence>
<proteinExistence type="predicted"/>
<comment type="caution">
    <text evidence="3">The sequence shown here is derived from an EMBL/GenBank/DDBJ whole genome shotgun (WGS) entry which is preliminary data.</text>
</comment>
<dbReference type="EMBL" id="QQZY01000004">
    <property type="protein sequence ID" value="RDI74273.1"/>
    <property type="molecule type" value="Genomic_DNA"/>
</dbReference>
<feature type="domain" description="ATP-grasp" evidence="2">
    <location>
        <begin position="126"/>
        <end position="297"/>
    </location>
</feature>